<evidence type="ECO:0000256" key="2">
    <source>
        <dbReference type="ARBA" id="ARBA00022741"/>
    </source>
</evidence>
<evidence type="ECO:0000313" key="7">
    <source>
        <dbReference type="EMBL" id="SDB98456.1"/>
    </source>
</evidence>
<keyword evidence="2 6" id="KW-0547">Nucleotide-binding</keyword>
<dbReference type="CDD" id="cd10225">
    <property type="entry name" value="ASKHA_NBD_MreB-like"/>
    <property type="match status" value="1"/>
</dbReference>
<dbReference type="PANTHER" id="PTHR42749:SF1">
    <property type="entry name" value="CELL SHAPE-DETERMINING PROTEIN MREB"/>
    <property type="match status" value="1"/>
</dbReference>
<evidence type="ECO:0000256" key="5">
    <source>
        <dbReference type="ARBA" id="ARBA00023458"/>
    </source>
</evidence>
<dbReference type="Gene3D" id="3.30.420.40">
    <property type="match status" value="3"/>
</dbReference>
<dbReference type="InterPro" id="IPR004753">
    <property type="entry name" value="MreB"/>
</dbReference>
<organism evidence="7 8">
    <name type="scientific">Succiniclasticum ruminis</name>
    <dbReference type="NCBI Taxonomy" id="40841"/>
    <lineage>
        <taxon>Bacteria</taxon>
        <taxon>Bacillati</taxon>
        <taxon>Bacillota</taxon>
        <taxon>Negativicutes</taxon>
        <taxon>Acidaminococcales</taxon>
        <taxon>Acidaminococcaceae</taxon>
        <taxon>Succiniclasticum</taxon>
    </lineage>
</organism>
<evidence type="ECO:0000313" key="8">
    <source>
        <dbReference type="Proteomes" id="UP000198943"/>
    </source>
</evidence>
<proteinExistence type="inferred from homology"/>
<dbReference type="HAMAP" id="MF_02207">
    <property type="entry name" value="MreB"/>
    <property type="match status" value="1"/>
</dbReference>
<protein>
    <recommendedName>
        <fullName evidence="6">Cell shape-determining protein MreB</fullName>
    </recommendedName>
</protein>
<dbReference type="SUPFAM" id="SSF53067">
    <property type="entry name" value="Actin-like ATPase domain"/>
    <property type="match status" value="2"/>
</dbReference>
<feature type="binding site" evidence="6">
    <location>
        <begin position="14"/>
        <end position="16"/>
    </location>
    <ligand>
        <name>ATP</name>
        <dbReference type="ChEBI" id="CHEBI:30616"/>
    </ligand>
</feature>
<comment type="function">
    <text evidence="6">Forms membrane-associated dynamic filaments that are essential for cell shape determination. Acts by regulating cell wall synthesis and cell elongation, and thus cell shape. A feedback loop between cell geometry and MreB localization may maintain elongated cell shape by targeting cell wall growth to regions of negative cell wall curvature.</text>
</comment>
<dbReference type="PANTHER" id="PTHR42749">
    <property type="entry name" value="CELL SHAPE-DETERMINING PROTEIN MREB"/>
    <property type="match status" value="1"/>
</dbReference>
<dbReference type="AlphaFoldDB" id="A0A1G6HY93"/>
<feature type="binding site" evidence="6">
    <location>
        <begin position="286"/>
        <end position="289"/>
    </location>
    <ligand>
        <name>ATP</name>
        <dbReference type="ChEBI" id="CHEBI:30616"/>
    </ligand>
</feature>
<evidence type="ECO:0000256" key="3">
    <source>
        <dbReference type="ARBA" id="ARBA00022840"/>
    </source>
</evidence>
<accession>A0A1G6HY93</accession>
<keyword evidence="3 6" id="KW-0067">ATP-binding</keyword>
<dbReference type="InterPro" id="IPR043129">
    <property type="entry name" value="ATPase_NBD"/>
</dbReference>
<dbReference type="PRINTS" id="PR01652">
    <property type="entry name" value="SHAPEPROTEIN"/>
</dbReference>
<sequence>MFGGSTDIGIDLGTANILVYVKGKGIVLNEPSVVAVEKAGNRILAVGTEARDMLGRTPQGIIAVRPLKEGVIANYTITQKMLEYIINKVAGKSFFFKPRVMTCIPVHITSVEKRAVLEATIQAGVSKTYLIEEPLAAALGAGLDIMVPSGKMVVDIGGGTTDIGILSLGGVVDSDSVRIGGDKFDESIVRYVKKEYNILIGDTTGETIKKTIGNVYPGAEIKTMEVRGRDGINGLPATVTVTSEDVRKALEEPLETLLGKIRSLLEKCPPELSADIVDNGIYLTGGGALLGGFAKVLEEETGIRVFVADNPLDCVAFGTGKALDNLDKLRPGTIYSNAMF</sequence>
<comment type="similarity">
    <text evidence="5 6">Belongs to the FtsA/MreB family.</text>
</comment>
<evidence type="ECO:0000256" key="1">
    <source>
        <dbReference type="ARBA" id="ARBA00022490"/>
    </source>
</evidence>
<feature type="binding site" evidence="6">
    <location>
        <begin position="206"/>
        <end position="209"/>
    </location>
    <ligand>
        <name>ATP</name>
        <dbReference type="ChEBI" id="CHEBI:30616"/>
    </ligand>
</feature>
<dbReference type="EMBL" id="FMYW01000001">
    <property type="protein sequence ID" value="SDB98456.1"/>
    <property type="molecule type" value="Genomic_DNA"/>
</dbReference>
<keyword evidence="8" id="KW-1185">Reference proteome</keyword>
<dbReference type="NCBIfam" id="NF010539">
    <property type="entry name" value="PRK13927.1"/>
    <property type="match status" value="1"/>
</dbReference>
<evidence type="ECO:0000256" key="4">
    <source>
        <dbReference type="ARBA" id="ARBA00022960"/>
    </source>
</evidence>
<keyword evidence="1 6" id="KW-0963">Cytoplasm</keyword>
<dbReference type="Proteomes" id="UP000198943">
    <property type="component" value="Unassembled WGS sequence"/>
</dbReference>
<dbReference type="GO" id="GO:0005524">
    <property type="term" value="F:ATP binding"/>
    <property type="evidence" value="ECO:0007669"/>
    <property type="project" value="UniProtKB-KW"/>
</dbReference>
<gene>
    <name evidence="6" type="primary">mreB</name>
    <name evidence="7" type="ORF">SAMN04487864_101290</name>
</gene>
<reference evidence="8" key="1">
    <citation type="submission" date="2016-10" db="EMBL/GenBank/DDBJ databases">
        <authorList>
            <person name="Varghese N."/>
            <person name="Submissions S."/>
        </authorList>
    </citation>
    <scope>NUCLEOTIDE SEQUENCE [LARGE SCALE GENOMIC DNA]</scope>
    <source>
        <strain evidence="8">DSM 11005</strain>
    </source>
</reference>
<dbReference type="GO" id="GO:0008360">
    <property type="term" value="P:regulation of cell shape"/>
    <property type="evidence" value="ECO:0007669"/>
    <property type="project" value="UniProtKB-UniRule"/>
</dbReference>
<dbReference type="InterPro" id="IPR056546">
    <property type="entry name" value="MreB_MamK-like"/>
</dbReference>
<keyword evidence="4 6" id="KW-0133">Cell shape</keyword>
<dbReference type="GO" id="GO:0000902">
    <property type="term" value="P:cell morphogenesis"/>
    <property type="evidence" value="ECO:0007669"/>
    <property type="project" value="InterPro"/>
</dbReference>
<dbReference type="Pfam" id="PF06723">
    <property type="entry name" value="MreB_Mbl"/>
    <property type="match status" value="1"/>
</dbReference>
<name>A0A1G6HY93_9FIRM</name>
<dbReference type="RefSeq" id="WP_093729054.1">
    <property type="nucleotide sequence ID" value="NZ_FMYW01000001.1"/>
</dbReference>
<dbReference type="GO" id="GO:0005737">
    <property type="term" value="C:cytoplasm"/>
    <property type="evidence" value="ECO:0007669"/>
    <property type="project" value="UniProtKB-SubCell"/>
</dbReference>
<comment type="subcellular location">
    <subcellularLocation>
        <location evidence="6">Cytoplasm</location>
    </subcellularLocation>
    <text evidence="6">Membrane-associated.</text>
</comment>
<dbReference type="NCBIfam" id="TIGR00904">
    <property type="entry name" value="mreB"/>
    <property type="match status" value="1"/>
</dbReference>
<feature type="binding site" evidence="6">
    <location>
        <begin position="158"/>
        <end position="160"/>
    </location>
    <ligand>
        <name>ATP</name>
        <dbReference type="ChEBI" id="CHEBI:30616"/>
    </ligand>
</feature>
<dbReference type="OrthoDB" id="9768127at2"/>
<evidence type="ECO:0000256" key="6">
    <source>
        <dbReference type="HAMAP-Rule" id="MF_02207"/>
    </source>
</evidence>
<comment type="subunit">
    <text evidence="6">Forms polymers.</text>
</comment>